<dbReference type="EMBL" id="FN595235">
    <property type="protein sequence ID" value="CBI22114.3"/>
    <property type="molecule type" value="Genomic_DNA"/>
</dbReference>
<accession>E0CU48</accession>
<reference evidence="2" key="1">
    <citation type="journal article" date="2007" name="Nature">
        <title>The grapevine genome sequence suggests ancestral hexaploidization in major angiosperm phyla.</title>
        <authorList>
            <consortium name="The French-Italian Public Consortium for Grapevine Genome Characterization."/>
            <person name="Jaillon O."/>
            <person name="Aury J.-M."/>
            <person name="Noel B."/>
            <person name="Policriti A."/>
            <person name="Clepet C."/>
            <person name="Casagrande A."/>
            <person name="Choisne N."/>
            <person name="Aubourg S."/>
            <person name="Vitulo N."/>
            <person name="Jubin C."/>
            <person name="Vezzi A."/>
            <person name="Legeai F."/>
            <person name="Hugueney P."/>
            <person name="Dasilva C."/>
            <person name="Horner D."/>
            <person name="Mica E."/>
            <person name="Jublot D."/>
            <person name="Poulain J."/>
            <person name="Bruyere C."/>
            <person name="Billault A."/>
            <person name="Segurens B."/>
            <person name="Gouyvenoux M."/>
            <person name="Ugarte E."/>
            <person name="Cattonaro F."/>
            <person name="Anthouard V."/>
            <person name="Vico V."/>
            <person name="Del Fabbro C."/>
            <person name="Alaux M."/>
            <person name="Di Gaspero G."/>
            <person name="Dumas V."/>
            <person name="Felice N."/>
            <person name="Paillard S."/>
            <person name="Juman I."/>
            <person name="Moroldo M."/>
            <person name="Scalabrin S."/>
            <person name="Canaguier A."/>
            <person name="Le Clainche I."/>
            <person name="Malacrida G."/>
            <person name="Durand E."/>
            <person name="Pesole G."/>
            <person name="Laucou V."/>
            <person name="Chatelet P."/>
            <person name="Merdinoglu D."/>
            <person name="Delledonne M."/>
            <person name="Pezzotti M."/>
            <person name="Lecharny A."/>
            <person name="Scarpelli C."/>
            <person name="Artiguenave F."/>
            <person name="Pe M.E."/>
            <person name="Valle G."/>
            <person name="Morgante M."/>
            <person name="Caboche M."/>
            <person name="Adam-Blondon A.-F."/>
            <person name="Weissenbach J."/>
            <person name="Quetier F."/>
            <person name="Wincker P."/>
        </authorList>
    </citation>
    <scope>NUCLEOTIDE SEQUENCE [LARGE SCALE GENOMIC DNA]</scope>
    <source>
        <strain evidence="2">cv. Pinot noir / PN40024</strain>
    </source>
</reference>
<sequence length="56" mass="6826">MQFEGCSHCSEQGLTEELRKFQKPIKKWNYNYLWEHCQLVELLIKERYVVLVIQVP</sequence>
<protein>
    <submittedName>
        <fullName evidence="1">Uncharacterized protein</fullName>
    </submittedName>
</protein>
<name>E0CU48_VITVI</name>
<dbReference type="InParanoid" id="E0CU48"/>
<dbReference type="PaxDb" id="29760-VIT_12s0028g00100.t01"/>
<keyword evidence="2" id="KW-1185">Reference proteome</keyword>
<evidence type="ECO:0000313" key="2">
    <source>
        <dbReference type="Proteomes" id="UP000009183"/>
    </source>
</evidence>
<organism evidence="1 2">
    <name type="scientific">Vitis vinifera</name>
    <name type="common">Grape</name>
    <dbReference type="NCBI Taxonomy" id="29760"/>
    <lineage>
        <taxon>Eukaryota</taxon>
        <taxon>Viridiplantae</taxon>
        <taxon>Streptophyta</taxon>
        <taxon>Embryophyta</taxon>
        <taxon>Tracheophyta</taxon>
        <taxon>Spermatophyta</taxon>
        <taxon>Magnoliopsida</taxon>
        <taxon>eudicotyledons</taxon>
        <taxon>Gunneridae</taxon>
        <taxon>Pentapetalae</taxon>
        <taxon>rosids</taxon>
        <taxon>Vitales</taxon>
        <taxon>Vitaceae</taxon>
        <taxon>Viteae</taxon>
        <taxon>Vitis</taxon>
    </lineage>
</organism>
<gene>
    <name evidence="1" type="ordered locus">VIT_12s0028g00100</name>
</gene>
<evidence type="ECO:0000313" key="1">
    <source>
        <dbReference type="EMBL" id="CBI22114.3"/>
    </source>
</evidence>
<dbReference type="HOGENOM" id="CLU_3018182_0_0_1"/>
<dbReference type="Proteomes" id="UP000009183">
    <property type="component" value="Chromosome 12"/>
</dbReference>
<proteinExistence type="predicted"/>
<dbReference type="AlphaFoldDB" id="E0CU48"/>